<evidence type="ECO:0000256" key="2">
    <source>
        <dbReference type="SAM" id="SignalP"/>
    </source>
</evidence>
<feature type="chain" id="PRO_5044669851" evidence="2">
    <location>
        <begin position="20"/>
        <end position="516"/>
    </location>
</feature>
<organism evidence="4 5">
    <name type="scientific">Astyanax mexicanus</name>
    <name type="common">Blind cave fish</name>
    <name type="synonym">Astyanax fasciatus mexicanus</name>
    <dbReference type="NCBI Taxonomy" id="7994"/>
    <lineage>
        <taxon>Eukaryota</taxon>
        <taxon>Metazoa</taxon>
        <taxon>Chordata</taxon>
        <taxon>Craniata</taxon>
        <taxon>Vertebrata</taxon>
        <taxon>Euteleostomi</taxon>
        <taxon>Actinopterygii</taxon>
        <taxon>Neopterygii</taxon>
        <taxon>Teleostei</taxon>
        <taxon>Ostariophysi</taxon>
        <taxon>Characiformes</taxon>
        <taxon>Characoidei</taxon>
        <taxon>Acestrorhamphidae</taxon>
        <taxon>Acestrorhamphinae</taxon>
        <taxon>Astyanax</taxon>
    </lineage>
</organism>
<dbReference type="Proteomes" id="UP000694621">
    <property type="component" value="Unplaced"/>
</dbReference>
<evidence type="ECO:0000256" key="1">
    <source>
        <dbReference type="SAM" id="Phobius"/>
    </source>
</evidence>
<dbReference type="KEGG" id="amex:103040043"/>
<proteinExistence type="predicted"/>
<sequence>MQVLWILFCSAFITELCAGESVRLRYGQKLSIKLKDKNNTLEFTSANRTRSCSLWPRSAQCKRGEVSGFLSKSFSITSVRFDDQGTYTQRNNQSKVVSATTLTVYSSTESRTLQIGQTLSISLEGLLRTEASLSFSSSEGNILLVQRGSRVGTLPDNSPIQVSSSSIQVLSVHASDGGRYTLSDREGREVKVVTLRVTASTGSQSLLVGQTLSVPLGDQWRSEASLRFSSKDVTLMLVQRGSPVHHPGYSGRIQVSSSSIQVLSVQVSDGGKYTLLDGKDHEVKVITVKVTDPCASKIQNMDLSYGHQLSIYLLYQIGSLEFKFINETQINTIWSSSIQPERGAVEGSGFDMHFIINSVNFEDQGDYTQKNNFSKVICVTKVNVHTDRNTQYCGEGKTFTISLAGLSSEEATLRFSSKDVNVMLVQRGSPVENLDEYSNRIQVTSSSIQVMNVNASDVGQYTLIDGKGREVKIVTLGLAEPVNLAFLGFLVPVVLVLAVLGYCKWGSEQCQFQISA</sequence>
<keyword evidence="1" id="KW-1133">Transmembrane helix</keyword>
<keyword evidence="1" id="KW-0812">Transmembrane</keyword>
<dbReference type="EMBL" id="JAICCE010000007">
    <property type="protein sequence ID" value="KAG9275674.1"/>
    <property type="molecule type" value="Genomic_DNA"/>
</dbReference>
<feature type="signal peptide" evidence="2">
    <location>
        <begin position="1"/>
        <end position="19"/>
    </location>
</feature>
<dbReference type="Proteomes" id="UP000752171">
    <property type="component" value="Unassembled WGS sequence"/>
</dbReference>
<dbReference type="OrthoDB" id="8781657at2759"/>
<feature type="transmembrane region" description="Helical" evidence="1">
    <location>
        <begin position="484"/>
        <end position="503"/>
    </location>
</feature>
<keyword evidence="2" id="KW-0732">Signal</keyword>
<evidence type="ECO:0000313" key="5">
    <source>
        <dbReference type="Proteomes" id="UP000694621"/>
    </source>
</evidence>
<evidence type="ECO:0000313" key="4">
    <source>
        <dbReference type="Ensembl" id="ENSAMXP00005044078.1"/>
    </source>
</evidence>
<gene>
    <name evidence="3" type="ORF">AMEX_G10220</name>
</gene>
<evidence type="ECO:0000313" key="3">
    <source>
        <dbReference type="EMBL" id="KAG9275674.1"/>
    </source>
</evidence>
<name>A0A8B9RHS0_ASTMX</name>
<evidence type="ECO:0000313" key="6">
    <source>
        <dbReference type="Proteomes" id="UP000752171"/>
    </source>
</evidence>
<dbReference type="AlphaFoldDB" id="A0A8B9RHS0"/>
<keyword evidence="1" id="KW-0472">Membrane</keyword>
<reference evidence="4" key="2">
    <citation type="submission" date="2025-05" db="UniProtKB">
        <authorList>
            <consortium name="Ensembl"/>
        </authorList>
    </citation>
    <scope>IDENTIFICATION</scope>
</reference>
<protein>
    <submittedName>
        <fullName evidence="3 4">Uncharacterized protein</fullName>
    </submittedName>
</protein>
<dbReference type="Ensembl" id="ENSAMXT00005047898.1">
    <property type="protein sequence ID" value="ENSAMXP00005044078.1"/>
    <property type="gene ID" value="ENSAMXG00005020478.1"/>
</dbReference>
<reference evidence="3 6" key="1">
    <citation type="submission" date="2021-07" db="EMBL/GenBank/DDBJ databases">
        <authorList>
            <person name="Imarazene B."/>
            <person name="Zahm M."/>
            <person name="Klopp C."/>
            <person name="Cabau C."/>
            <person name="Beille S."/>
            <person name="Jouanno E."/>
            <person name="Castinel A."/>
            <person name="Lluch J."/>
            <person name="Gil L."/>
            <person name="Kuchtly C."/>
            <person name="Lopez Roques C."/>
            <person name="Donnadieu C."/>
            <person name="Parrinello H."/>
            <person name="Journot L."/>
            <person name="Du K."/>
            <person name="Schartl M."/>
            <person name="Retaux S."/>
            <person name="Guiguen Y."/>
        </authorList>
    </citation>
    <scope>NUCLEOTIDE SEQUENCE [LARGE SCALE GENOMIC DNA]</scope>
    <source>
        <strain evidence="3">Pach_M1</strain>
        <tissue evidence="3">Testis</tissue>
    </source>
</reference>
<accession>A0A8B9RHS0</accession>